<dbReference type="AlphaFoldDB" id="A0A433J9Q0"/>
<evidence type="ECO:0000256" key="1">
    <source>
        <dbReference type="SAM" id="MobiDB-lite"/>
    </source>
</evidence>
<organism evidence="2 3">
    <name type="scientific">Azospirillum doebereinerae</name>
    <dbReference type="NCBI Taxonomy" id="92933"/>
    <lineage>
        <taxon>Bacteria</taxon>
        <taxon>Pseudomonadati</taxon>
        <taxon>Pseudomonadota</taxon>
        <taxon>Alphaproteobacteria</taxon>
        <taxon>Rhodospirillales</taxon>
        <taxon>Azospirillaceae</taxon>
        <taxon>Azospirillum</taxon>
    </lineage>
</organism>
<reference evidence="2 3" key="1">
    <citation type="submission" date="2018-12" db="EMBL/GenBank/DDBJ databases">
        <authorList>
            <person name="Yang Y."/>
        </authorList>
    </citation>
    <scope>NUCLEOTIDE SEQUENCE [LARGE SCALE GENOMIC DNA]</scope>
    <source>
        <strain evidence="2 3">GSF71</strain>
    </source>
</reference>
<evidence type="ECO:0008006" key="4">
    <source>
        <dbReference type="Google" id="ProtNLM"/>
    </source>
</evidence>
<feature type="compositionally biased region" description="Polar residues" evidence="1">
    <location>
        <begin position="118"/>
        <end position="128"/>
    </location>
</feature>
<dbReference type="Proteomes" id="UP000280346">
    <property type="component" value="Unassembled WGS sequence"/>
</dbReference>
<sequence length="128" mass="13467">MLDVNIAGEKVYPVAEALSEHGVPFIVSTGYGVAGLDDAWKSHPVLQKPYQELDLARALTNVAEKRVSNRPPAGAPALALSARSAPRTEGDDPWDRIRINVSSYSSCASSTSGAGELATTTETLINSA</sequence>
<dbReference type="OrthoDB" id="582170at2"/>
<gene>
    <name evidence="2" type="ORF">EJ913_10625</name>
</gene>
<name>A0A433J9Q0_9PROT</name>
<protein>
    <recommendedName>
        <fullName evidence="4">Response regulator</fullName>
    </recommendedName>
</protein>
<feature type="compositionally biased region" description="Basic and acidic residues" evidence="1">
    <location>
        <begin position="86"/>
        <end position="95"/>
    </location>
</feature>
<dbReference type="EMBL" id="RZIJ01000007">
    <property type="protein sequence ID" value="RUQ72025.1"/>
    <property type="molecule type" value="Genomic_DNA"/>
</dbReference>
<keyword evidence="3" id="KW-1185">Reference proteome</keyword>
<evidence type="ECO:0000313" key="2">
    <source>
        <dbReference type="EMBL" id="RUQ72025.1"/>
    </source>
</evidence>
<feature type="region of interest" description="Disordered" evidence="1">
    <location>
        <begin position="109"/>
        <end position="128"/>
    </location>
</feature>
<feature type="region of interest" description="Disordered" evidence="1">
    <location>
        <begin position="66"/>
        <end position="95"/>
    </location>
</feature>
<comment type="caution">
    <text evidence="2">The sequence shown here is derived from an EMBL/GenBank/DDBJ whole genome shotgun (WGS) entry which is preliminary data.</text>
</comment>
<proteinExistence type="predicted"/>
<dbReference type="RefSeq" id="WP_126997577.1">
    <property type="nucleotide sequence ID" value="NZ_JBNPXW010000005.1"/>
</dbReference>
<evidence type="ECO:0000313" key="3">
    <source>
        <dbReference type="Proteomes" id="UP000280346"/>
    </source>
</evidence>
<feature type="compositionally biased region" description="Low complexity" evidence="1">
    <location>
        <begin position="70"/>
        <end position="85"/>
    </location>
</feature>
<accession>A0A433J9Q0</accession>
<dbReference type="Gene3D" id="3.40.50.2300">
    <property type="match status" value="1"/>
</dbReference>